<keyword evidence="3" id="KW-1185">Reference proteome</keyword>
<proteinExistence type="predicted"/>
<reference evidence="2 3" key="1">
    <citation type="submission" date="2023-03" db="EMBL/GenBank/DDBJ databases">
        <title>High-quality genome of Scylla paramamosain provides insights in environmental adaptation.</title>
        <authorList>
            <person name="Zhang L."/>
        </authorList>
    </citation>
    <scope>NUCLEOTIDE SEQUENCE [LARGE SCALE GENOMIC DNA]</scope>
    <source>
        <strain evidence="2">LZ_2023a</strain>
        <tissue evidence="2">Muscle</tissue>
    </source>
</reference>
<name>A0AAW0TBB4_SCYPA</name>
<feature type="region of interest" description="Disordered" evidence="1">
    <location>
        <begin position="1"/>
        <end position="31"/>
    </location>
</feature>
<evidence type="ECO:0000313" key="2">
    <source>
        <dbReference type="EMBL" id="KAK8384860.1"/>
    </source>
</evidence>
<evidence type="ECO:0000256" key="1">
    <source>
        <dbReference type="SAM" id="MobiDB-lite"/>
    </source>
</evidence>
<evidence type="ECO:0000313" key="3">
    <source>
        <dbReference type="Proteomes" id="UP001487740"/>
    </source>
</evidence>
<feature type="compositionally biased region" description="Basic and acidic residues" evidence="1">
    <location>
        <begin position="1"/>
        <end position="15"/>
    </location>
</feature>
<accession>A0AAW0TBB4</accession>
<dbReference type="AlphaFoldDB" id="A0AAW0TBB4"/>
<organism evidence="2 3">
    <name type="scientific">Scylla paramamosain</name>
    <name type="common">Mud crab</name>
    <dbReference type="NCBI Taxonomy" id="85552"/>
    <lineage>
        <taxon>Eukaryota</taxon>
        <taxon>Metazoa</taxon>
        <taxon>Ecdysozoa</taxon>
        <taxon>Arthropoda</taxon>
        <taxon>Crustacea</taxon>
        <taxon>Multicrustacea</taxon>
        <taxon>Malacostraca</taxon>
        <taxon>Eumalacostraca</taxon>
        <taxon>Eucarida</taxon>
        <taxon>Decapoda</taxon>
        <taxon>Pleocyemata</taxon>
        <taxon>Brachyura</taxon>
        <taxon>Eubrachyura</taxon>
        <taxon>Portunoidea</taxon>
        <taxon>Portunidae</taxon>
        <taxon>Portuninae</taxon>
        <taxon>Scylla</taxon>
    </lineage>
</organism>
<protein>
    <submittedName>
        <fullName evidence="2">Uncharacterized protein</fullName>
    </submittedName>
</protein>
<dbReference type="Proteomes" id="UP001487740">
    <property type="component" value="Unassembled WGS sequence"/>
</dbReference>
<comment type="caution">
    <text evidence="2">The sequence shown here is derived from an EMBL/GenBank/DDBJ whole genome shotgun (WGS) entry which is preliminary data.</text>
</comment>
<gene>
    <name evidence="2" type="ORF">O3P69_014428</name>
</gene>
<dbReference type="EMBL" id="JARAKH010000034">
    <property type="protein sequence ID" value="KAK8384860.1"/>
    <property type="molecule type" value="Genomic_DNA"/>
</dbReference>
<sequence>MKERRNGDELKKGEEEKEEEEEKEGENFLKRAPWETGGVIVSAGQTGSCNLSKIITWTRNPQKRRGKLCCNVWVPALIDFKFIEDALRRRLRWHSYLFGEKMDPFYP</sequence>